<dbReference type="PANTHER" id="PTHR24421:SF10">
    <property type="entry name" value="NITRATE_NITRITE SENSOR PROTEIN NARQ"/>
    <property type="match status" value="1"/>
</dbReference>
<protein>
    <recommendedName>
        <fullName evidence="2">histidine kinase</fullName>
        <ecNumber evidence="2">2.7.13.3</ecNumber>
    </recommendedName>
</protein>
<dbReference type="Gene3D" id="3.30.565.10">
    <property type="entry name" value="Histidine kinase-like ATPase, C-terminal domain"/>
    <property type="match status" value="1"/>
</dbReference>
<comment type="catalytic activity">
    <reaction evidence="1">
        <text>ATP + protein L-histidine = ADP + protein N-phospho-L-histidine.</text>
        <dbReference type="EC" id="2.7.13.3"/>
    </reaction>
</comment>
<keyword evidence="4" id="KW-0808">Transferase</keyword>
<dbReference type="Pfam" id="PF02518">
    <property type="entry name" value="HATPase_c"/>
    <property type="match status" value="1"/>
</dbReference>
<keyword evidence="8" id="KW-0902">Two-component regulatory system</keyword>
<evidence type="ECO:0000259" key="11">
    <source>
        <dbReference type="SMART" id="SM00387"/>
    </source>
</evidence>
<organism evidence="12 13">
    <name type="scientific">Streptomyces aureus</name>
    <dbReference type="NCBI Taxonomy" id="193461"/>
    <lineage>
        <taxon>Bacteria</taxon>
        <taxon>Bacillati</taxon>
        <taxon>Actinomycetota</taxon>
        <taxon>Actinomycetes</taxon>
        <taxon>Kitasatosporales</taxon>
        <taxon>Streptomycetaceae</taxon>
        <taxon>Streptomyces</taxon>
    </lineage>
</organism>
<evidence type="ECO:0000256" key="4">
    <source>
        <dbReference type="ARBA" id="ARBA00022679"/>
    </source>
</evidence>
<comment type="caution">
    <text evidence="12">The sequence shown here is derived from an EMBL/GenBank/DDBJ whole genome shotgun (WGS) entry which is preliminary data.</text>
</comment>
<feature type="domain" description="Histidine kinase/HSP90-like ATPase" evidence="11">
    <location>
        <begin position="301"/>
        <end position="402"/>
    </location>
</feature>
<dbReference type="InterPro" id="IPR055558">
    <property type="entry name" value="DUF7134"/>
</dbReference>
<keyword evidence="6 12" id="KW-0418">Kinase</keyword>
<name>A0ABV4SXK9_9ACTN</name>
<dbReference type="PANTHER" id="PTHR24421">
    <property type="entry name" value="NITRATE/NITRITE SENSOR PROTEIN NARX-RELATED"/>
    <property type="match status" value="1"/>
</dbReference>
<sequence>MDVKHILVPGLGRRGVSAARTLREDALLAAVAAVAAVVIALTTSGNGRHPDALGWALLMAAHVPSAFRRRAPVRAFLGLVACVAPYHALDYNHTAPMAVSMTALYTVASTGRPLRTLFLGAGVLGIMLGVKFGEGMTEGTEALRISGWIVAFLLAGVIVRVHRQYVASVVERAERAERTREEEARRRVAEERLRVARDLHDLLAHSITLVGVQTSVAAHVLHADPDRLDRAAVARALDDIAETCRTARGELRATLEVLRAGPDDSRGPLPGLDGLPDLAEAARTAGATVDLSVESMEAPPAVGAAAYRIVQEALTNAVRHGGPGLTVRVGIRSLGDALHLRVADDGTPPPSSPSSSSPEPGRPAGFGLLGMRERARSVGGTLDAGPRAQGGFEVAAVLPTGVAR</sequence>
<keyword evidence="7" id="KW-0067">ATP-binding</keyword>
<dbReference type="EC" id="2.7.13.3" evidence="2"/>
<evidence type="ECO:0000256" key="2">
    <source>
        <dbReference type="ARBA" id="ARBA00012438"/>
    </source>
</evidence>
<evidence type="ECO:0000256" key="6">
    <source>
        <dbReference type="ARBA" id="ARBA00022777"/>
    </source>
</evidence>
<dbReference type="EMBL" id="JBGOSP010000029">
    <property type="protein sequence ID" value="MFA3841798.1"/>
    <property type="molecule type" value="Genomic_DNA"/>
</dbReference>
<dbReference type="SUPFAM" id="SSF55874">
    <property type="entry name" value="ATPase domain of HSP90 chaperone/DNA topoisomerase II/histidine kinase"/>
    <property type="match status" value="1"/>
</dbReference>
<evidence type="ECO:0000256" key="10">
    <source>
        <dbReference type="SAM" id="MobiDB-lite"/>
    </source>
</evidence>
<dbReference type="Proteomes" id="UP001571476">
    <property type="component" value="Unassembled WGS sequence"/>
</dbReference>
<dbReference type="CDD" id="cd16917">
    <property type="entry name" value="HATPase_UhpB-NarQ-NarX-like"/>
    <property type="match status" value="1"/>
</dbReference>
<proteinExistence type="predicted"/>
<evidence type="ECO:0000256" key="8">
    <source>
        <dbReference type="ARBA" id="ARBA00023012"/>
    </source>
</evidence>
<reference evidence="12 13" key="1">
    <citation type="submission" date="2024-08" db="EMBL/GenBank/DDBJ databases">
        <title>Genome sequence of Streptomyces aureus CACIA-1.46HGO.</title>
        <authorList>
            <person name="Evangelista-Martinez Z."/>
        </authorList>
    </citation>
    <scope>NUCLEOTIDE SEQUENCE [LARGE SCALE GENOMIC DNA]</scope>
    <source>
        <strain evidence="12 13">CACIA-1.46HGO</strain>
    </source>
</reference>
<dbReference type="Pfam" id="PF23539">
    <property type="entry name" value="DUF7134"/>
    <property type="match status" value="1"/>
</dbReference>
<evidence type="ECO:0000256" key="3">
    <source>
        <dbReference type="ARBA" id="ARBA00022553"/>
    </source>
</evidence>
<keyword evidence="3" id="KW-0597">Phosphoprotein</keyword>
<dbReference type="GO" id="GO:0016301">
    <property type="term" value="F:kinase activity"/>
    <property type="evidence" value="ECO:0007669"/>
    <property type="project" value="UniProtKB-KW"/>
</dbReference>
<evidence type="ECO:0000313" key="13">
    <source>
        <dbReference type="Proteomes" id="UP001571476"/>
    </source>
</evidence>
<dbReference type="Gene3D" id="1.20.5.1930">
    <property type="match status" value="1"/>
</dbReference>
<keyword evidence="13" id="KW-1185">Reference proteome</keyword>
<feature type="coiled-coil region" evidence="9">
    <location>
        <begin position="166"/>
        <end position="193"/>
    </location>
</feature>
<evidence type="ECO:0000256" key="5">
    <source>
        <dbReference type="ARBA" id="ARBA00022741"/>
    </source>
</evidence>
<dbReference type="InterPro" id="IPR011712">
    <property type="entry name" value="Sig_transdc_His_kin_sub3_dim/P"/>
</dbReference>
<keyword evidence="9" id="KW-0175">Coiled coil</keyword>
<evidence type="ECO:0000256" key="9">
    <source>
        <dbReference type="SAM" id="Coils"/>
    </source>
</evidence>
<dbReference type="Pfam" id="PF07730">
    <property type="entry name" value="HisKA_3"/>
    <property type="match status" value="1"/>
</dbReference>
<accession>A0ABV4SXK9</accession>
<evidence type="ECO:0000313" key="12">
    <source>
        <dbReference type="EMBL" id="MFA3841798.1"/>
    </source>
</evidence>
<evidence type="ECO:0000256" key="1">
    <source>
        <dbReference type="ARBA" id="ARBA00000085"/>
    </source>
</evidence>
<dbReference type="InterPro" id="IPR036890">
    <property type="entry name" value="HATPase_C_sf"/>
</dbReference>
<gene>
    <name evidence="12" type="ORF">ACEG43_37370</name>
</gene>
<dbReference type="RefSeq" id="WP_372565940.1">
    <property type="nucleotide sequence ID" value="NZ_JBGOSP010000029.1"/>
</dbReference>
<dbReference type="InterPro" id="IPR003594">
    <property type="entry name" value="HATPase_dom"/>
</dbReference>
<feature type="region of interest" description="Disordered" evidence="10">
    <location>
        <begin position="343"/>
        <end position="390"/>
    </location>
</feature>
<dbReference type="SMART" id="SM00387">
    <property type="entry name" value="HATPase_c"/>
    <property type="match status" value="1"/>
</dbReference>
<evidence type="ECO:0000256" key="7">
    <source>
        <dbReference type="ARBA" id="ARBA00022840"/>
    </source>
</evidence>
<dbReference type="InterPro" id="IPR050482">
    <property type="entry name" value="Sensor_HK_TwoCompSys"/>
</dbReference>
<keyword evidence="5" id="KW-0547">Nucleotide-binding</keyword>